<sequence>MAFALRGVPGLRGLHDLRGPAAVALAYTLVQLVLVVPGTGLGWDETVYVSQVSPDVPAAFFSAPRARGITYLVAPAVLLSSDPAVLRSYLAVLSGAALFLSLAVWRPLLPARVLTVAGALFAGLWVTVLYGPQAMPNLWVAYGVLIAVGCFLRAAASTSAAGSRGALAGLAAAVCGVALMRPPDAVWLVFALGASALVVRRWRRPALLVVLAAGALLGAAEWLVEAELRYGGVVPRLRRASEIQGHLGWYPGALLDQLHALDGRTLCRPCGPEWRWPATGLWWFLVPLAVAAGLVVAVRRAAPAAREALLLAAVTGGVLAVPYLFLIGYAAPRFLLPAYVLLALPAAAGVSALAARGPVLLGAVACVALGHVAVQYSVLDAAVERSRATRAAFARVAEQLRAEGVRPPCVVSGHEAVRVAYRLGCSSRQVGGHDHSLTGGALRAAARERPVVVLVAEGHPVPAYAGDWRRLPLQPLPGLSAFRAHLAPMPSFSSTVRQHDIRKTTSNRPSSG</sequence>
<feature type="transmembrane region" description="Helical" evidence="2">
    <location>
        <begin position="86"/>
        <end position="105"/>
    </location>
</feature>
<organism evidence="3 4">
    <name type="scientific">Streptomyces venezuelae</name>
    <dbReference type="NCBI Taxonomy" id="54571"/>
    <lineage>
        <taxon>Bacteria</taxon>
        <taxon>Bacillati</taxon>
        <taxon>Actinomycetota</taxon>
        <taxon>Actinomycetes</taxon>
        <taxon>Kitasatosporales</taxon>
        <taxon>Streptomycetaceae</taxon>
        <taxon>Streptomyces</taxon>
    </lineage>
</organism>
<feature type="transmembrane region" description="Helical" evidence="2">
    <location>
        <begin position="112"/>
        <end position="131"/>
    </location>
</feature>
<reference evidence="3 4" key="1">
    <citation type="submission" date="2018-05" db="EMBL/GenBank/DDBJ databases">
        <title>Streptomyces venezuelae.</title>
        <authorList>
            <person name="Kim W."/>
            <person name="Lee N."/>
            <person name="Cho B.-K."/>
        </authorList>
    </citation>
    <scope>NUCLEOTIDE SEQUENCE [LARGE SCALE GENOMIC DNA]</scope>
    <source>
        <strain evidence="3 4">ATCC 21782</strain>
    </source>
</reference>
<dbReference type="AlphaFoldDB" id="A0A5P2D707"/>
<keyword evidence="2" id="KW-0472">Membrane</keyword>
<feature type="transmembrane region" description="Helical" evidence="2">
    <location>
        <begin position="21"/>
        <end position="43"/>
    </location>
</feature>
<feature type="transmembrane region" description="Helical" evidence="2">
    <location>
        <begin position="207"/>
        <end position="224"/>
    </location>
</feature>
<feature type="transmembrane region" description="Helical" evidence="2">
    <location>
        <begin position="310"/>
        <end position="330"/>
    </location>
</feature>
<evidence type="ECO:0000313" key="3">
    <source>
        <dbReference type="EMBL" id="QES48919.1"/>
    </source>
</evidence>
<proteinExistence type="predicted"/>
<evidence type="ECO:0008006" key="5">
    <source>
        <dbReference type="Google" id="ProtNLM"/>
    </source>
</evidence>
<feature type="transmembrane region" description="Helical" evidence="2">
    <location>
        <begin position="137"/>
        <end position="154"/>
    </location>
</feature>
<dbReference type="EMBL" id="CP029190">
    <property type="protein sequence ID" value="QES48919.1"/>
    <property type="molecule type" value="Genomic_DNA"/>
</dbReference>
<evidence type="ECO:0000313" key="4">
    <source>
        <dbReference type="Proteomes" id="UP000325211"/>
    </source>
</evidence>
<evidence type="ECO:0000256" key="2">
    <source>
        <dbReference type="SAM" id="Phobius"/>
    </source>
</evidence>
<feature type="transmembrane region" description="Helical" evidence="2">
    <location>
        <begin position="281"/>
        <end position="298"/>
    </location>
</feature>
<dbReference type="Proteomes" id="UP000325211">
    <property type="component" value="Chromosome"/>
</dbReference>
<dbReference type="RefSeq" id="WP_150208512.1">
    <property type="nucleotide sequence ID" value="NZ_CP029190.1"/>
</dbReference>
<dbReference type="OrthoDB" id="3458595at2"/>
<feature type="region of interest" description="Disordered" evidence="1">
    <location>
        <begin position="493"/>
        <end position="512"/>
    </location>
</feature>
<feature type="transmembrane region" description="Helical" evidence="2">
    <location>
        <begin position="359"/>
        <end position="379"/>
    </location>
</feature>
<feature type="transmembrane region" description="Helical" evidence="2">
    <location>
        <begin position="185"/>
        <end position="202"/>
    </location>
</feature>
<name>A0A5P2D707_STRVZ</name>
<accession>A0A5P2D707</accession>
<keyword evidence="2" id="KW-1133">Transmembrane helix</keyword>
<protein>
    <recommendedName>
        <fullName evidence="5">Integral membrane protein</fullName>
    </recommendedName>
</protein>
<gene>
    <name evidence="3" type="ORF">DEJ50_14945</name>
</gene>
<keyword evidence="2" id="KW-0812">Transmembrane</keyword>
<evidence type="ECO:0000256" key="1">
    <source>
        <dbReference type="SAM" id="MobiDB-lite"/>
    </source>
</evidence>